<dbReference type="PANTHER" id="PTHR16469">
    <property type="entry name" value="UBIQUITIN-ASSOCIATED AND SH3 DOMAIN-CONTAINING BA-RELATED"/>
    <property type="match status" value="1"/>
</dbReference>
<sequence length="342" mass="38596">YYSSTYASGNDASDAPLRFIIIRHGERVDVMFGAGWTQRAFDTSGRYHAFDPNMPPSLPHRTNWLDYDVDTPLTAKGLSQSWNVGSVLHRYNLPVTACYSSPAFRSIQTADRILEGMGRKGHVALRLELGLFECTSWYARSPINFMPDSELINGGYNIDTRYRSQMSDLRLLENEYQYYDRSKETMKKIIKLHRKTGGTVLLVAHAPSLEVLTRHLMNGQPRPERLAELAGKVDFCSMTVVERESSSKPWQFRYSLDEQANQGIWQQQLQLQHSNSAVIAPKNQSSTAIVSTAAPAPAPAPATPSIYQPPVTFTNYLAKPANSAQQFYLYPQQEAFPPYFVL</sequence>
<organism evidence="1 2">
    <name type="scientific">Adineta ricciae</name>
    <name type="common">Rotifer</name>
    <dbReference type="NCBI Taxonomy" id="249248"/>
    <lineage>
        <taxon>Eukaryota</taxon>
        <taxon>Metazoa</taxon>
        <taxon>Spiralia</taxon>
        <taxon>Gnathifera</taxon>
        <taxon>Rotifera</taxon>
        <taxon>Eurotatoria</taxon>
        <taxon>Bdelloidea</taxon>
        <taxon>Adinetida</taxon>
        <taxon>Adinetidae</taxon>
        <taxon>Adineta</taxon>
    </lineage>
</organism>
<protein>
    <submittedName>
        <fullName evidence="1">Uncharacterized protein</fullName>
    </submittedName>
</protein>
<proteinExistence type="predicted"/>
<gene>
    <name evidence="1" type="ORF">XAT740_LOCUS26173</name>
</gene>
<dbReference type="EMBL" id="CAJNOR010002112">
    <property type="protein sequence ID" value="CAF1249374.1"/>
    <property type="molecule type" value="Genomic_DNA"/>
</dbReference>
<dbReference type="CDD" id="cd07067">
    <property type="entry name" value="HP_PGM_like"/>
    <property type="match status" value="1"/>
</dbReference>
<accession>A0A814ZYI8</accession>
<feature type="non-terminal residue" evidence="1">
    <location>
        <position position="1"/>
    </location>
</feature>
<dbReference type="InterPro" id="IPR029033">
    <property type="entry name" value="His_PPase_superfam"/>
</dbReference>
<dbReference type="InterPro" id="IPR051710">
    <property type="entry name" value="Phosphatase_SH3-domain"/>
</dbReference>
<dbReference type="SUPFAM" id="SSF53254">
    <property type="entry name" value="Phosphoglycerate mutase-like"/>
    <property type="match status" value="1"/>
</dbReference>
<dbReference type="InterPro" id="IPR013078">
    <property type="entry name" value="His_Pase_superF_clade-1"/>
</dbReference>
<reference evidence="1" key="1">
    <citation type="submission" date="2021-02" db="EMBL/GenBank/DDBJ databases">
        <authorList>
            <person name="Nowell W R."/>
        </authorList>
    </citation>
    <scope>NUCLEOTIDE SEQUENCE</scope>
</reference>
<evidence type="ECO:0000313" key="2">
    <source>
        <dbReference type="Proteomes" id="UP000663828"/>
    </source>
</evidence>
<name>A0A814ZYI8_ADIRI</name>
<keyword evidence="2" id="KW-1185">Reference proteome</keyword>
<evidence type="ECO:0000313" key="1">
    <source>
        <dbReference type="EMBL" id="CAF1249374.1"/>
    </source>
</evidence>
<dbReference type="AlphaFoldDB" id="A0A814ZYI8"/>
<comment type="caution">
    <text evidence="1">The sequence shown here is derived from an EMBL/GenBank/DDBJ whole genome shotgun (WGS) entry which is preliminary data.</text>
</comment>
<dbReference type="Gene3D" id="3.40.50.1240">
    <property type="entry name" value="Phosphoglycerate mutase-like"/>
    <property type="match status" value="1"/>
</dbReference>
<dbReference type="Proteomes" id="UP000663828">
    <property type="component" value="Unassembled WGS sequence"/>
</dbReference>
<dbReference type="PANTHER" id="PTHR16469:SF27">
    <property type="entry name" value="UBIQUITIN-ASSOCIATED AND SH3 DOMAIN-CONTAINING BA-RELATED"/>
    <property type="match status" value="1"/>
</dbReference>
<dbReference type="Pfam" id="PF00300">
    <property type="entry name" value="His_Phos_1"/>
    <property type="match status" value="1"/>
</dbReference>